<feature type="signal peptide" evidence="7">
    <location>
        <begin position="1"/>
        <end position="23"/>
    </location>
</feature>
<dbReference type="SUPFAM" id="SSF57501">
    <property type="entry name" value="Cystine-knot cytokines"/>
    <property type="match status" value="1"/>
</dbReference>
<dbReference type="Pfam" id="PF00688">
    <property type="entry name" value="TGFb_propeptide"/>
    <property type="match status" value="1"/>
</dbReference>
<organism evidence="9 10">
    <name type="scientific">Porites lobata</name>
    <dbReference type="NCBI Taxonomy" id="104759"/>
    <lineage>
        <taxon>Eukaryota</taxon>
        <taxon>Metazoa</taxon>
        <taxon>Cnidaria</taxon>
        <taxon>Anthozoa</taxon>
        <taxon>Hexacorallia</taxon>
        <taxon>Scleractinia</taxon>
        <taxon>Fungiina</taxon>
        <taxon>Poritidae</taxon>
        <taxon>Porites</taxon>
    </lineage>
</organism>
<reference evidence="9 10" key="1">
    <citation type="submission" date="2022-05" db="EMBL/GenBank/DDBJ databases">
        <authorList>
            <consortium name="Genoscope - CEA"/>
            <person name="William W."/>
        </authorList>
    </citation>
    <scope>NUCLEOTIDE SEQUENCE [LARGE SCALE GENOMIC DNA]</scope>
</reference>
<dbReference type="SMART" id="SM00204">
    <property type="entry name" value="TGFB"/>
    <property type="match status" value="1"/>
</dbReference>
<keyword evidence="5" id="KW-1015">Disulfide bond</keyword>
<dbReference type="InterPro" id="IPR015615">
    <property type="entry name" value="TGF-beta-rel"/>
</dbReference>
<evidence type="ECO:0000313" key="10">
    <source>
        <dbReference type="Proteomes" id="UP001159405"/>
    </source>
</evidence>
<keyword evidence="10" id="KW-1185">Reference proteome</keyword>
<dbReference type="PANTHER" id="PTHR11848">
    <property type="entry name" value="TGF-BETA FAMILY"/>
    <property type="match status" value="1"/>
</dbReference>
<dbReference type="PANTHER" id="PTHR11848:SF262">
    <property type="entry name" value="LD29161P"/>
    <property type="match status" value="1"/>
</dbReference>
<gene>
    <name evidence="9" type="ORF">PLOB_00033940</name>
</gene>
<comment type="caution">
    <text evidence="9">The sequence shown here is derived from an EMBL/GenBank/DDBJ whole genome shotgun (WGS) entry which is preliminary data.</text>
</comment>
<feature type="chain" id="PRO_5045469625" description="TGF-beta family profile domain-containing protein" evidence="7">
    <location>
        <begin position="24"/>
        <end position="357"/>
    </location>
</feature>
<dbReference type="EMBL" id="CALNXK010000046">
    <property type="protein sequence ID" value="CAH3129091.1"/>
    <property type="molecule type" value="Genomic_DNA"/>
</dbReference>
<dbReference type="InterPro" id="IPR001111">
    <property type="entry name" value="TGF-b_propeptide"/>
</dbReference>
<dbReference type="Gene3D" id="2.10.90.10">
    <property type="entry name" value="Cystine-knot cytokines"/>
    <property type="match status" value="1"/>
</dbReference>
<proteinExistence type="inferred from homology"/>
<accession>A0ABN8P158</accession>
<feature type="domain" description="TGF-beta family profile" evidence="8">
    <location>
        <begin position="243"/>
        <end position="356"/>
    </location>
</feature>
<evidence type="ECO:0000313" key="9">
    <source>
        <dbReference type="EMBL" id="CAH3129091.1"/>
    </source>
</evidence>
<evidence type="ECO:0000256" key="2">
    <source>
        <dbReference type="ARBA" id="ARBA00006656"/>
    </source>
</evidence>
<evidence type="ECO:0000256" key="7">
    <source>
        <dbReference type="SAM" id="SignalP"/>
    </source>
</evidence>
<evidence type="ECO:0000259" key="8">
    <source>
        <dbReference type="PROSITE" id="PS51362"/>
    </source>
</evidence>
<keyword evidence="4 6" id="KW-0339">Growth factor</keyword>
<dbReference type="InterPro" id="IPR001839">
    <property type="entry name" value="TGF-b_C"/>
</dbReference>
<sequence>MDHFTTVFVVFTLLSLHFEGSSCRFRGQTASDSEQTLVESFKKKLLKELGFSTAPNVSGLRPPKIPEILRNLVEAENRKFKRMAEEVDDKFYAKTRQIFLLPEEANKVEKNYIFKVSSKHLGLEIKSATLWVFISEATRSSGENKQAMYKLVIWRRFKGKEARDVMTKERFHSKQLNTTGWHSFDVSFLVKEWFSQHRTSDLSLEIETKGLKSLVVGGMTNGDPEANQPFLLVDTKEKKTVSRKRRSFQLRKCNKTEPRNCCRKSMFEIDFKAIGWNFVIAPRVLTTFTCAGVCARSSIYGDLQWRAQALINLNQFQTVCCRPNELLPMSMMILTEDGTPEYIYLPKMQVKSCHCIV</sequence>
<evidence type="ECO:0000256" key="5">
    <source>
        <dbReference type="ARBA" id="ARBA00023157"/>
    </source>
</evidence>
<keyword evidence="3" id="KW-0964">Secreted</keyword>
<dbReference type="Pfam" id="PF00019">
    <property type="entry name" value="TGF_beta"/>
    <property type="match status" value="1"/>
</dbReference>
<dbReference type="Proteomes" id="UP001159405">
    <property type="component" value="Unassembled WGS sequence"/>
</dbReference>
<keyword evidence="7" id="KW-0732">Signal</keyword>
<dbReference type="InterPro" id="IPR029034">
    <property type="entry name" value="Cystine-knot_cytokine"/>
</dbReference>
<dbReference type="Gene3D" id="2.60.120.970">
    <property type="match status" value="1"/>
</dbReference>
<evidence type="ECO:0000256" key="4">
    <source>
        <dbReference type="ARBA" id="ARBA00023030"/>
    </source>
</evidence>
<evidence type="ECO:0000256" key="6">
    <source>
        <dbReference type="RuleBase" id="RU000354"/>
    </source>
</evidence>
<dbReference type="PROSITE" id="PS51362">
    <property type="entry name" value="TGF_BETA_2"/>
    <property type="match status" value="1"/>
</dbReference>
<protein>
    <recommendedName>
        <fullName evidence="8">TGF-beta family profile domain-containing protein</fullName>
    </recommendedName>
</protein>
<comment type="similarity">
    <text evidence="2 6">Belongs to the TGF-beta family.</text>
</comment>
<name>A0ABN8P158_9CNID</name>
<evidence type="ECO:0000256" key="1">
    <source>
        <dbReference type="ARBA" id="ARBA00004613"/>
    </source>
</evidence>
<comment type="subcellular location">
    <subcellularLocation>
        <location evidence="1">Secreted</location>
    </subcellularLocation>
</comment>
<evidence type="ECO:0000256" key="3">
    <source>
        <dbReference type="ARBA" id="ARBA00022525"/>
    </source>
</evidence>